<dbReference type="GO" id="GO:0005634">
    <property type="term" value="C:nucleus"/>
    <property type="evidence" value="ECO:0007669"/>
    <property type="project" value="UniProtKB-SubCell"/>
</dbReference>
<comment type="caution">
    <text evidence="5">The sequence shown here is derived from an EMBL/GenBank/DDBJ whole genome shotgun (WGS) entry which is preliminary data.</text>
</comment>
<proteinExistence type="predicted"/>
<dbReference type="InterPro" id="IPR004210">
    <property type="entry name" value="BESS_motif"/>
</dbReference>
<dbReference type="GO" id="GO:0003677">
    <property type="term" value="F:DNA binding"/>
    <property type="evidence" value="ECO:0007669"/>
    <property type="project" value="InterPro"/>
</dbReference>
<feature type="compositionally biased region" description="Polar residues" evidence="2">
    <location>
        <begin position="152"/>
        <end position="162"/>
    </location>
</feature>
<dbReference type="SMART" id="SM00595">
    <property type="entry name" value="MADF"/>
    <property type="match status" value="1"/>
</dbReference>
<feature type="region of interest" description="Disordered" evidence="2">
    <location>
        <begin position="99"/>
        <end position="178"/>
    </location>
</feature>
<evidence type="ECO:0000256" key="1">
    <source>
        <dbReference type="PROSITE-ProRule" id="PRU00371"/>
    </source>
</evidence>
<dbReference type="GO" id="GO:0006357">
    <property type="term" value="P:regulation of transcription by RNA polymerase II"/>
    <property type="evidence" value="ECO:0007669"/>
    <property type="project" value="TreeGrafter"/>
</dbReference>
<sequence length="306" mass="35005">METETLIQAVEKRKWLYDKADENYSNRNFITSEWKKVATEVGCSENDARKRWKQLRDYFLKILREPQKSGSAGGVKRKWYLYDRMLFVKAYTGCRQSTTNMEPLSPDDDTAAGADVAPQNSPSSFSLEASGSRAPTPLNGSTAEIDPDILTHQESSPKNNENINKRPKRSFPQERASQGAFETEMIDAAKRLANNKKQEISEEEHFFLNLVPKLQQMSPLDRMECQGEIHMVVLKYMKRSLNSTSSVARHNDRDQRSSASSDTNCYGLRPLDQYNQYGHGSLPETSTNAARFDFEHMSQYQQYPNC</sequence>
<evidence type="ECO:0000259" key="4">
    <source>
        <dbReference type="PROSITE" id="PS51031"/>
    </source>
</evidence>
<dbReference type="Proteomes" id="UP001283361">
    <property type="component" value="Unassembled WGS sequence"/>
</dbReference>
<feature type="domain" description="BESS" evidence="4">
    <location>
        <begin position="200"/>
        <end position="239"/>
    </location>
</feature>
<comment type="subcellular location">
    <subcellularLocation>
        <location evidence="1">Nucleus</location>
    </subcellularLocation>
</comment>
<keyword evidence="1" id="KW-0539">Nucleus</keyword>
<dbReference type="PROSITE" id="PS51031">
    <property type="entry name" value="BESS"/>
    <property type="match status" value="1"/>
</dbReference>
<evidence type="ECO:0000313" key="6">
    <source>
        <dbReference type="Proteomes" id="UP001283361"/>
    </source>
</evidence>
<organism evidence="5 6">
    <name type="scientific">Elysia crispata</name>
    <name type="common">lettuce slug</name>
    <dbReference type="NCBI Taxonomy" id="231223"/>
    <lineage>
        <taxon>Eukaryota</taxon>
        <taxon>Metazoa</taxon>
        <taxon>Spiralia</taxon>
        <taxon>Lophotrochozoa</taxon>
        <taxon>Mollusca</taxon>
        <taxon>Gastropoda</taxon>
        <taxon>Heterobranchia</taxon>
        <taxon>Euthyneura</taxon>
        <taxon>Panpulmonata</taxon>
        <taxon>Sacoglossa</taxon>
        <taxon>Placobranchoidea</taxon>
        <taxon>Plakobranchidae</taxon>
        <taxon>Elysia</taxon>
    </lineage>
</organism>
<gene>
    <name evidence="5" type="ORF">RRG08_022745</name>
</gene>
<dbReference type="Pfam" id="PF10545">
    <property type="entry name" value="MADF_DNA_bdg"/>
    <property type="match status" value="1"/>
</dbReference>
<evidence type="ECO:0000259" key="3">
    <source>
        <dbReference type="PROSITE" id="PS51029"/>
    </source>
</evidence>
<feature type="compositionally biased region" description="Polar residues" evidence="2">
    <location>
        <begin position="118"/>
        <end position="129"/>
    </location>
</feature>
<keyword evidence="6" id="KW-1185">Reference proteome</keyword>
<evidence type="ECO:0000256" key="2">
    <source>
        <dbReference type="SAM" id="MobiDB-lite"/>
    </source>
</evidence>
<dbReference type="PROSITE" id="PS51029">
    <property type="entry name" value="MADF"/>
    <property type="match status" value="1"/>
</dbReference>
<accession>A0AAE1DAU3</accession>
<feature type="region of interest" description="Disordered" evidence="2">
    <location>
        <begin position="244"/>
        <end position="267"/>
    </location>
</feature>
<evidence type="ECO:0000313" key="5">
    <source>
        <dbReference type="EMBL" id="KAK3763711.1"/>
    </source>
</evidence>
<dbReference type="PANTHER" id="PTHR12243">
    <property type="entry name" value="MADF DOMAIN TRANSCRIPTION FACTOR"/>
    <property type="match status" value="1"/>
</dbReference>
<reference evidence="5" key="1">
    <citation type="journal article" date="2023" name="G3 (Bethesda)">
        <title>A reference genome for the long-term kleptoplast-retaining sea slug Elysia crispata morphotype clarki.</title>
        <authorList>
            <person name="Eastman K.E."/>
            <person name="Pendleton A.L."/>
            <person name="Shaikh M.A."/>
            <person name="Suttiyut T."/>
            <person name="Ogas R."/>
            <person name="Tomko P."/>
            <person name="Gavelis G."/>
            <person name="Widhalm J.R."/>
            <person name="Wisecaver J.H."/>
        </authorList>
    </citation>
    <scope>NUCLEOTIDE SEQUENCE</scope>
    <source>
        <strain evidence="5">ECLA1</strain>
    </source>
</reference>
<name>A0AAE1DAU3_9GAST</name>
<dbReference type="InterPro" id="IPR006578">
    <property type="entry name" value="MADF-dom"/>
</dbReference>
<feature type="domain" description="MADF" evidence="3">
    <location>
        <begin position="5"/>
        <end position="93"/>
    </location>
</feature>
<dbReference type="GO" id="GO:0005667">
    <property type="term" value="C:transcription regulator complex"/>
    <property type="evidence" value="ECO:0007669"/>
    <property type="project" value="TreeGrafter"/>
</dbReference>
<dbReference type="PANTHER" id="PTHR12243:SF60">
    <property type="entry name" value="SI:CH211-15D5.12-RELATED"/>
    <property type="match status" value="1"/>
</dbReference>
<dbReference type="EMBL" id="JAWDGP010004513">
    <property type="protein sequence ID" value="KAK3763711.1"/>
    <property type="molecule type" value="Genomic_DNA"/>
</dbReference>
<evidence type="ECO:0008006" key="7">
    <source>
        <dbReference type="Google" id="ProtNLM"/>
    </source>
</evidence>
<dbReference type="InterPro" id="IPR039353">
    <property type="entry name" value="TF_Adf1"/>
</dbReference>
<dbReference type="AlphaFoldDB" id="A0AAE1DAU3"/>
<protein>
    <recommendedName>
        <fullName evidence="7">Transcription factor Adf-1</fullName>
    </recommendedName>
</protein>